<organism evidence="2 3">
    <name type="scientific">Paraburkholderia ultramafica</name>
    <dbReference type="NCBI Taxonomy" id="1544867"/>
    <lineage>
        <taxon>Bacteria</taxon>
        <taxon>Pseudomonadati</taxon>
        <taxon>Pseudomonadota</taxon>
        <taxon>Betaproteobacteria</taxon>
        <taxon>Burkholderiales</taxon>
        <taxon>Burkholderiaceae</taxon>
        <taxon>Paraburkholderia</taxon>
    </lineage>
</organism>
<proteinExistence type="predicted"/>
<accession>A0A6S7BS24</accession>
<name>A0A6S7BS24_9BURK</name>
<reference evidence="2 3" key="1">
    <citation type="submission" date="2020-04" db="EMBL/GenBank/DDBJ databases">
        <authorList>
            <person name="De Canck E."/>
        </authorList>
    </citation>
    <scope>NUCLEOTIDE SEQUENCE [LARGE SCALE GENOMIC DNA]</scope>
    <source>
        <strain evidence="2 3">LMG 28614</strain>
    </source>
</reference>
<dbReference type="Proteomes" id="UP000494365">
    <property type="component" value="Unassembled WGS sequence"/>
</dbReference>
<sequence length="118" mass="13052">MQMVIRIDMPPKGIESTEDGFSPTDDQMSEEAKARQEFLDFVGPKLAAFPRRPARRQGNVDRVELLGANVWSHLNHYLLLVSVDIGDPGIDWASLVPPGGEVTIIGSYAPLQHWPDDG</sequence>
<feature type="region of interest" description="Disordered" evidence="1">
    <location>
        <begin position="1"/>
        <end position="27"/>
    </location>
</feature>
<dbReference type="RefSeq" id="WP_175154028.1">
    <property type="nucleotide sequence ID" value="NZ_CADIKK010000102.1"/>
</dbReference>
<evidence type="ECO:0000313" key="3">
    <source>
        <dbReference type="Proteomes" id="UP000494365"/>
    </source>
</evidence>
<protein>
    <submittedName>
        <fullName evidence="2">Uncharacterized protein</fullName>
    </submittedName>
</protein>
<dbReference type="AlphaFoldDB" id="A0A6S7BS24"/>
<dbReference type="EMBL" id="CADIKK010000102">
    <property type="protein sequence ID" value="CAB3810219.1"/>
    <property type="molecule type" value="Genomic_DNA"/>
</dbReference>
<gene>
    <name evidence="2" type="ORF">LMG28614_07230</name>
</gene>
<evidence type="ECO:0000313" key="2">
    <source>
        <dbReference type="EMBL" id="CAB3810219.1"/>
    </source>
</evidence>
<keyword evidence="3" id="KW-1185">Reference proteome</keyword>
<evidence type="ECO:0000256" key="1">
    <source>
        <dbReference type="SAM" id="MobiDB-lite"/>
    </source>
</evidence>